<dbReference type="Gene3D" id="1.20.1600.10">
    <property type="entry name" value="Outer membrane efflux proteins (OEP)"/>
    <property type="match status" value="1"/>
</dbReference>
<dbReference type="GO" id="GO:1990281">
    <property type="term" value="C:efflux pump complex"/>
    <property type="evidence" value="ECO:0007669"/>
    <property type="project" value="TreeGrafter"/>
</dbReference>
<dbReference type="PANTHER" id="PTHR30026">
    <property type="entry name" value="OUTER MEMBRANE PROTEIN TOLC"/>
    <property type="match status" value="1"/>
</dbReference>
<evidence type="ECO:0000256" key="2">
    <source>
        <dbReference type="ARBA" id="ARBA00022452"/>
    </source>
</evidence>
<sequence length="526" mass="61377">MTGKSILILFSLTLLTLFLSTISFSFNITFAMEKDSPYYARDNYALDNDNAKTLSSLSLYSAQNDLLKNSMDIQSSTVSRDIAEKNLSIQEEIFIPRFQADSTFERRRYNSLNVDNYLAWDIQLYTTGISRKNIFGGKESIHVTASMEEIEYIYSIESPKEYQSSFFMEYDQPVMQGRGKEITNAPIKKAKINLKRSEEENKIILSNTIFKMFNQYYYLYFINKRLSLQKKIRDRTFKLYKIIKQKVALRYMTITDLNRMKAAHIFQERKILELENQRDGYLQNLFLLIYNNSSQYRLDGTLQLVTCSKSLINLFKPASKEQTIEHVLAMDSFLISLEYSKKELEQDLLIALDRAKPKLDVVFQAGINGYDPNGLDGAFKDIDTANHFMAFKTSFEIPLKQDGNHARISIVKKQITNIDNSIKKRTAELKKEIIGIYDDLTDLDRQIAYSREIVALSKQNLENEVERLVQERTTVINLLDYQQELIASEYELLALKQEYLMLVGKYYHIRMELSWFINQTEIICCD</sequence>
<comment type="subcellular location">
    <subcellularLocation>
        <location evidence="1">Cell outer membrane</location>
    </subcellularLocation>
</comment>
<keyword evidence="6" id="KW-0175">Coiled coil</keyword>
<proteinExistence type="predicted"/>
<feature type="coiled-coil region" evidence="6">
    <location>
        <begin position="451"/>
        <end position="478"/>
    </location>
</feature>
<keyword evidence="8" id="KW-1185">Reference proteome</keyword>
<dbReference type="STRING" id="1246637.MTBBW1_1680050"/>
<evidence type="ECO:0000256" key="1">
    <source>
        <dbReference type="ARBA" id="ARBA00004442"/>
    </source>
</evidence>
<keyword evidence="3" id="KW-0812">Transmembrane</keyword>
<evidence type="ECO:0000313" key="8">
    <source>
        <dbReference type="Proteomes" id="UP000191931"/>
    </source>
</evidence>
<dbReference type="GO" id="GO:0015562">
    <property type="term" value="F:efflux transmembrane transporter activity"/>
    <property type="evidence" value="ECO:0007669"/>
    <property type="project" value="InterPro"/>
</dbReference>
<evidence type="ECO:0000313" key="7">
    <source>
        <dbReference type="EMBL" id="SLM29138.1"/>
    </source>
</evidence>
<dbReference type="Proteomes" id="UP000191931">
    <property type="component" value="Unassembled WGS sequence"/>
</dbReference>
<evidence type="ECO:0000256" key="5">
    <source>
        <dbReference type="ARBA" id="ARBA00023237"/>
    </source>
</evidence>
<reference evidence="7 8" key="1">
    <citation type="submission" date="2017-03" db="EMBL/GenBank/DDBJ databases">
        <authorList>
            <person name="Afonso C.L."/>
            <person name="Miller P.J."/>
            <person name="Scott M.A."/>
            <person name="Spackman E."/>
            <person name="Goraichik I."/>
            <person name="Dimitrov K.M."/>
            <person name="Suarez D.L."/>
            <person name="Swayne D.E."/>
        </authorList>
    </citation>
    <scope>NUCLEOTIDE SEQUENCE [LARGE SCALE GENOMIC DNA]</scope>
    <source>
        <strain evidence="7">PRJEB14757</strain>
    </source>
</reference>
<gene>
    <name evidence="7" type="ORF">MTBBW1_1680050</name>
</gene>
<accession>A0A1W1H9T3</accession>
<dbReference type="PANTHER" id="PTHR30026:SF20">
    <property type="entry name" value="OUTER MEMBRANE PROTEIN TOLC"/>
    <property type="match status" value="1"/>
</dbReference>
<dbReference type="GO" id="GO:0009279">
    <property type="term" value="C:cell outer membrane"/>
    <property type="evidence" value="ECO:0007669"/>
    <property type="project" value="UniProtKB-SubCell"/>
</dbReference>
<keyword evidence="5" id="KW-0998">Cell outer membrane</keyword>
<dbReference type="EMBL" id="FWEV01000077">
    <property type="protein sequence ID" value="SLM29138.1"/>
    <property type="molecule type" value="Genomic_DNA"/>
</dbReference>
<evidence type="ECO:0000256" key="4">
    <source>
        <dbReference type="ARBA" id="ARBA00023136"/>
    </source>
</evidence>
<dbReference type="SUPFAM" id="SSF56954">
    <property type="entry name" value="Outer membrane efflux proteins (OEP)"/>
    <property type="match status" value="1"/>
</dbReference>
<dbReference type="AlphaFoldDB" id="A0A1W1H9T3"/>
<keyword evidence="2" id="KW-1134">Transmembrane beta strand</keyword>
<dbReference type="GO" id="GO:0015288">
    <property type="term" value="F:porin activity"/>
    <property type="evidence" value="ECO:0007669"/>
    <property type="project" value="TreeGrafter"/>
</dbReference>
<evidence type="ECO:0008006" key="9">
    <source>
        <dbReference type="Google" id="ProtNLM"/>
    </source>
</evidence>
<organism evidence="7 8">
    <name type="scientific">Desulfamplus magnetovallimortis</name>
    <dbReference type="NCBI Taxonomy" id="1246637"/>
    <lineage>
        <taxon>Bacteria</taxon>
        <taxon>Pseudomonadati</taxon>
        <taxon>Thermodesulfobacteriota</taxon>
        <taxon>Desulfobacteria</taxon>
        <taxon>Desulfobacterales</taxon>
        <taxon>Desulfobacteraceae</taxon>
        <taxon>Desulfamplus</taxon>
    </lineage>
</organism>
<evidence type="ECO:0000256" key="6">
    <source>
        <dbReference type="SAM" id="Coils"/>
    </source>
</evidence>
<name>A0A1W1H9T3_9BACT</name>
<evidence type="ECO:0000256" key="3">
    <source>
        <dbReference type="ARBA" id="ARBA00022692"/>
    </source>
</evidence>
<keyword evidence="4" id="KW-0472">Membrane</keyword>
<protein>
    <recommendedName>
        <fullName evidence="9">Outer membrane efflux protein</fullName>
    </recommendedName>
</protein>
<dbReference type="InterPro" id="IPR051906">
    <property type="entry name" value="TolC-like"/>
</dbReference>